<dbReference type="PRINTS" id="PR00032">
    <property type="entry name" value="HTHARAC"/>
</dbReference>
<keyword evidence="6" id="KW-1185">Reference proteome</keyword>
<name>A0A1I1MYR8_9BACT</name>
<evidence type="ECO:0000256" key="1">
    <source>
        <dbReference type="ARBA" id="ARBA00023015"/>
    </source>
</evidence>
<reference evidence="5 6" key="1">
    <citation type="submission" date="2016-10" db="EMBL/GenBank/DDBJ databases">
        <authorList>
            <person name="de Groot N.N."/>
        </authorList>
    </citation>
    <scope>NUCLEOTIDE SEQUENCE [LARGE SCALE GENOMIC DNA]</scope>
    <source>
        <strain evidence="5 6">DSM 26130</strain>
    </source>
</reference>
<dbReference type="Pfam" id="PF06719">
    <property type="entry name" value="AraC_N"/>
    <property type="match status" value="1"/>
</dbReference>
<dbReference type="EMBL" id="FOLQ01000002">
    <property type="protein sequence ID" value="SFC88388.1"/>
    <property type="molecule type" value="Genomic_DNA"/>
</dbReference>
<protein>
    <submittedName>
        <fullName evidence="5">Transcriptional regulator, AraC family</fullName>
    </submittedName>
</protein>
<dbReference type="SMART" id="SM00342">
    <property type="entry name" value="HTH_ARAC"/>
    <property type="match status" value="1"/>
</dbReference>
<evidence type="ECO:0000313" key="6">
    <source>
        <dbReference type="Proteomes" id="UP000198598"/>
    </source>
</evidence>
<dbReference type="InterPro" id="IPR009057">
    <property type="entry name" value="Homeodomain-like_sf"/>
</dbReference>
<evidence type="ECO:0000256" key="3">
    <source>
        <dbReference type="ARBA" id="ARBA00023163"/>
    </source>
</evidence>
<dbReference type="GO" id="GO:0003700">
    <property type="term" value="F:DNA-binding transcription factor activity"/>
    <property type="evidence" value="ECO:0007669"/>
    <property type="project" value="InterPro"/>
</dbReference>
<dbReference type="InterPro" id="IPR018060">
    <property type="entry name" value="HTH_AraC"/>
</dbReference>
<dbReference type="AlphaFoldDB" id="A0A1I1MYR8"/>
<dbReference type="SUPFAM" id="SSF46689">
    <property type="entry name" value="Homeodomain-like"/>
    <property type="match status" value="2"/>
</dbReference>
<gene>
    <name evidence="5" type="ORF">SAMN05216167_102695</name>
</gene>
<dbReference type="PANTHER" id="PTHR43280">
    <property type="entry name" value="ARAC-FAMILY TRANSCRIPTIONAL REGULATOR"/>
    <property type="match status" value="1"/>
</dbReference>
<keyword evidence="3" id="KW-0804">Transcription</keyword>
<dbReference type="InterPro" id="IPR009594">
    <property type="entry name" value="Tscrpt_reg_HTH_AraC_N"/>
</dbReference>
<dbReference type="RefSeq" id="WP_093824862.1">
    <property type="nucleotide sequence ID" value="NZ_FOLQ01000002.1"/>
</dbReference>
<evidence type="ECO:0000259" key="4">
    <source>
        <dbReference type="PROSITE" id="PS01124"/>
    </source>
</evidence>
<dbReference type="GO" id="GO:0043565">
    <property type="term" value="F:sequence-specific DNA binding"/>
    <property type="evidence" value="ECO:0007669"/>
    <property type="project" value="InterPro"/>
</dbReference>
<dbReference type="OrthoDB" id="9779074at2"/>
<sequence>MKSVQIAPFDISRHLNTRCLEQEVENRTAYTIDTAELTIYETQHVAEKVEITFNTPVLASMIRGRKVMCLPGTGKPSFDFLPGESMIVSRDETMQIDFPEAESQNPTQCLGLVIAPDKVLQITDLLNDRAPLIDNAEGWQFGQHNFFLTNDIPIQQLIARLIYIFTENNEAKDVFANLVLQELVVRLMQTQARTLLLSPETAFANVNRLAHVAQYINKHISRNIQIRELADEACMSEPNFYRTFKQTFGMTPVDYINRQRITLASRLLRTTNRCLNDVSLECGFNNLTYFMKMFRREMGVAPAQYRKEAISAVSNA</sequence>
<dbReference type="InterPro" id="IPR020449">
    <property type="entry name" value="Tscrpt_reg_AraC-type_HTH"/>
</dbReference>
<dbReference type="PROSITE" id="PS01124">
    <property type="entry name" value="HTH_ARAC_FAMILY_2"/>
    <property type="match status" value="1"/>
</dbReference>
<proteinExistence type="predicted"/>
<organism evidence="5 6">
    <name type="scientific">Spirosoma endophyticum</name>
    <dbReference type="NCBI Taxonomy" id="662367"/>
    <lineage>
        <taxon>Bacteria</taxon>
        <taxon>Pseudomonadati</taxon>
        <taxon>Bacteroidota</taxon>
        <taxon>Cytophagia</taxon>
        <taxon>Cytophagales</taxon>
        <taxon>Cytophagaceae</taxon>
        <taxon>Spirosoma</taxon>
    </lineage>
</organism>
<dbReference type="Pfam" id="PF12833">
    <property type="entry name" value="HTH_18"/>
    <property type="match status" value="1"/>
</dbReference>
<evidence type="ECO:0000256" key="2">
    <source>
        <dbReference type="ARBA" id="ARBA00023125"/>
    </source>
</evidence>
<evidence type="ECO:0000313" key="5">
    <source>
        <dbReference type="EMBL" id="SFC88388.1"/>
    </source>
</evidence>
<dbReference type="STRING" id="662367.SAMN05216167_102695"/>
<dbReference type="PROSITE" id="PS00041">
    <property type="entry name" value="HTH_ARAC_FAMILY_1"/>
    <property type="match status" value="1"/>
</dbReference>
<dbReference type="InterPro" id="IPR018062">
    <property type="entry name" value="HTH_AraC-typ_CS"/>
</dbReference>
<dbReference type="PANTHER" id="PTHR43280:SF28">
    <property type="entry name" value="HTH-TYPE TRANSCRIPTIONAL ACTIVATOR RHAS"/>
    <property type="match status" value="1"/>
</dbReference>
<dbReference type="Proteomes" id="UP000198598">
    <property type="component" value="Unassembled WGS sequence"/>
</dbReference>
<dbReference type="Gene3D" id="1.10.10.60">
    <property type="entry name" value="Homeodomain-like"/>
    <property type="match status" value="2"/>
</dbReference>
<keyword evidence="1" id="KW-0805">Transcription regulation</keyword>
<accession>A0A1I1MYR8</accession>
<feature type="domain" description="HTH araC/xylS-type" evidence="4">
    <location>
        <begin position="210"/>
        <end position="308"/>
    </location>
</feature>
<keyword evidence="2" id="KW-0238">DNA-binding</keyword>